<gene>
    <name evidence="1" type="ORF">N0V89_011796</name>
</gene>
<dbReference type="GeneID" id="80915326"/>
<dbReference type="RefSeq" id="XP_056065825.1">
    <property type="nucleotide sequence ID" value="XM_056220522.1"/>
</dbReference>
<dbReference type="EMBL" id="JAPEUX010000009">
    <property type="protein sequence ID" value="KAJ4345661.1"/>
    <property type="molecule type" value="Genomic_DNA"/>
</dbReference>
<organism evidence="1 2">
    <name type="scientific">Didymosphaeria variabile</name>
    <dbReference type="NCBI Taxonomy" id="1932322"/>
    <lineage>
        <taxon>Eukaryota</taxon>
        <taxon>Fungi</taxon>
        <taxon>Dikarya</taxon>
        <taxon>Ascomycota</taxon>
        <taxon>Pezizomycotina</taxon>
        <taxon>Dothideomycetes</taxon>
        <taxon>Pleosporomycetidae</taxon>
        <taxon>Pleosporales</taxon>
        <taxon>Massarineae</taxon>
        <taxon>Didymosphaeriaceae</taxon>
        <taxon>Didymosphaeria</taxon>
    </lineage>
</organism>
<sequence>MADTPDRTWATDELRLKCKAFRSGDPTTERFERVLAWATKAPRKFGAFEYLVELDSNEVTKPVAAWAKRGREALWCDEDWKRNGNLERLQAWQPPPPPVRDGFNLVRYWPCYMEALRPLPRGSEKLLERANDVYHFLAGAQCYDAEYSVAVNKYQHPYDTFVLASCVVHFKVIGPILRELDAREETDDVTKKLKDLLESFCDELIKVRDRVSDPNHDPDQA</sequence>
<keyword evidence="2" id="KW-1185">Reference proteome</keyword>
<name>A0A9W9C529_9PLEO</name>
<comment type="caution">
    <text evidence="1">The sequence shown here is derived from an EMBL/GenBank/DDBJ whole genome shotgun (WGS) entry which is preliminary data.</text>
</comment>
<accession>A0A9W9C529</accession>
<evidence type="ECO:0000313" key="2">
    <source>
        <dbReference type="Proteomes" id="UP001140513"/>
    </source>
</evidence>
<dbReference type="AlphaFoldDB" id="A0A9W9C529"/>
<reference evidence="1" key="1">
    <citation type="submission" date="2022-10" db="EMBL/GenBank/DDBJ databases">
        <title>Tapping the CABI collections for fungal endophytes: first genome assemblies for Collariella, Neodidymelliopsis, Ascochyta clinopodiicola, Didymella pomorum, Didymosphaeria variabile, Neocosmospora piperis and Neocucurbitaria cava.</title>
        <authorList>
            <person name="Hill R."/>
        </authorList>
    </citation>
    <scope>NUCLEOTIDE SEQUENCE</scope>
    <source>
        <strain evidence="1">IMI 356815</strain>
    </source>
</reference>
<proteinExistence type="predicted"/>
<protein>
    <submittedName>
        <fullName evidence="1">Uncharacterized protein</fullName>
    </submittedName>
</protein>
<evidence type="ECO:0000313" key="1">
    <source>
        <dbReference type="EMBL" id="KAJ4345661.1"/>
    </source>
</evidence>
<dbReference type="Proteomes" id="UP001140513">
    <property type="component" value="Unassembled WGS sequence"/>
</dbReference>